<dbReference type="AlphaFoldDB" id="A0A564YJD5"/>
<evidence type="ECO:0000313" key="2">
    <source>
        <dbReference type="Proteomes" id="UP000321570"/>
    </source>
</evidence>
<name>A0A564YJD5_HYMDI</name>
<organism evidence="1 2">
    <name type="scientific">Hymenolepis diminuta</name>
    <name type="common">Rat tapeworm</name>
    <dbReference type="NCBI Taxonomy" id="6216"/>
    <lineage>
        <taxon>Eukaryota</taxon>
        <taxon>Metazoa</taxon>
        <taxon>Spiralia</taxon>
        <taxon>Lophotrochozoa</taxon>
        <taxon>Platyhelminthes</taxon>
        <taxon>Cestoda</taxon>
        <taxon>Eucestoda</taxon>
        <taxon>Cyclophyllidea</taxon>
        <taxon>Hymenolepididae</taxon>
        <taxon>Hymenolepis</taxon>
    </lineage>
</organism>
<evidence type="ECO:0000313" key="1">
    <source>
        <dbReference type="EMBL" id="VUZ46654.1"/>
    </source>
</evidence>
<keyword evidence="2" id="KW-1185">Reference proteome</keyword>
<proteinExistence type="predicted"/>
<reference evidence="1 2" key="1">
    <citation type="submission" date="2019-07" db="EMBL/GenBank/DDBJ databases">
        <authorList>
            <person name="Jastrzebski P J."/>
            <person name="Paukszto L."/>
            <person name="Jastrzebski P J."/>
        </authorList>
    </citation>
    <scope>NUCLEOTIDE SEQUENCE [LARGE SCALE GENOMIC DNA]</scope>
    <source>
        <strain evidence="1 2">WMS-il1</strain>
    </source>
</reference>
<gene>
    <name evidence="1" type="ORF">WMSIL1_LOCUS6442</name>
</gene>
<dbReference type="Proteomes" id="UP000321570">
    <property type="component" value="Unassembled WGS sequence"/>
</dbReference>
<protein>
    <submittedName>
        <fullName evidence="1">Uncharacterized protein</fullName>
    </submittedName>
</protein>
<accession>A0A564YJD5</accession>
<sequence length="117" mass="13336">MADLPHATRITMLSREFSRSNHYLCSSYFQPMDLANLNFLKDCGIIDRLCTSFRFGSLEENQFRCLIFILSLQSPCQAGIRLKFLSLLDKEPDVKKFRRGPESAGGLLTASVQLERT</sequence>
<dbReference type="EMBL" id="CABIJS010000222">
    <property type="protein sequence ID" value="VUZ46654.1"/>
    <property type="molecule type" value="Genomic_DNA"/>
</dbReference>